<keyword evidence="7" id="KW-0406">Ion transport</keyword>
<evidence type="ECO:0000259" key="13">
    <source>
        <dbReference type="Pfam" id="PF00520"/>
    </source>
</evidence>
<keyword evidence="5" id="KW-0851">Voltage-gated channel</keyword>
<keyword evidence="3 12" id="KW-0812">Transmembrane</keyword>
<keyword evidence="2" id="KW-0813">Transport</keyword>
<evidence type="ECO:0000256" key="3">
    <source>
        <dbReference type="ARBA" id="ARBA00022692"/>
    </source>
</evidence>
<evidence type="ECO:0000256" key="1">
    <source>
        <dbReference type="ARBA" id="ARBA00004141"/>
    </source>
</evidence>
<keyword evidence="10" id="KW-0407">Ion channel</keyword>
<dbReference type="RefSeq" id="WP_038465956.1">
    <property type="nucleotide sequence ID" value="NZ_CP008941.1"/>
</dbReference>
<dbReference type="SUPFAM" id="SSF81324">
    <property type="entry name" value="Voltage-gated potassium channels"/>
    <property type="match status" value="1"/>
</dbReference>
<evidence type="ECO:0000313" key="15">
    <source>
        <dbReference type="Proteomes" id="UP000028926"/>
    </source>
</evidence>
<gene>
    <name evidence="14" type="ORF">ID47_10105</name>
</gene>
<evidence type="ECO:0000256" key="7">
    <source>
        <dbReference type="ARBA" id="ARBA00023065"/>
    </source>
</evidence>
<dbReference type="AlphaFoldDB" id="A0A077AV18"/>
<dbReference type="InterPro" id="IPR027359">
    <property type="entry name" value="Volt_channel_dom_sf"/>
</dbReference>
<feature type="transmembrane region" description="Helical" evidence="12">
    <location>
        <begin position="209"/>
        <end position="235"/>
    </location>
</feature>
<dbReference type="eggNOG" id="ENOG502Z7ZD">
    <property type="taxonomic scope" value="Bacteria"/>
</dbReference>
<dbReference type="HOGENOM" id="CLU_055047_0_0_5"/>
<dbReference type="KEGG" id="paca:ID47_10105"/>
<dbReference type="STRING" id="91604.ID47_10105"/>
<organism evidence="14 15">
    <name type="scientific">Candidatus Odyssella acanthamoebae</name>
    <dbReference type="NCBI Taxonomy" id="91604"/>
    <lineage>
        <taxon>Bacteria</taxon>
        <taxon>Pseudomonadati</taxon>
        <taxon>Pseudomonadota</taxon>
        <taxon>Alphaproteobacteria</taxon>
        <taxon>Holosporales</taxon>
        <taxon>Candidatus Paracaedibacteraceae</taxon>
        <taxon>Candidatus Odyssella</taxon>
    </lineage>
</organism>
<evidence type="ECO:0000256" key="10">
    <source>
        <dbReference type="ARBA" id="ARBA00023303"/>
    </source>
</evidence>
<feature type="transmembrane region" description="Helical" evidence="12">
    <location>
        <begin position="20"/>
        <end position="41"/>
    </location>
</feature>
<name>A0A077AV18_9PROT</name>
<evidence type="ECO:0000256" key="5">
    <source>
        <dbReference type="ARBA" id="ARBA00022882"/>
    </source>
</evidence>
<evidence type="ECO:0000313" key="14">
    <source>
        <dbReference type="EMBL" id="AIK97007.1"/>
    </source>
</evidence>
<evidence type="ECO:0000256" key="6">
    <source>
        <dbReference type="ARBA" id="ARBA00022989"/>
    </source>
</evidence>
<feature type="region of interest" description="Disordered" evidence="11">
    <location>
        <begin position="294"/>
        <end position="314"/>
    </location>
</feature>
<sequence length="314" mass="35692">MLHHIESSRAYLRDLFSSRIMHFFIAGLLAISAVTISWEITVRYHETPGAQQIAGYLGTLNNVILCLFALEIGLRFFAFGCNYFKSSWNVFDFLVVGLSVLTVGSFFQIIRTFRLFLFLRTISVFPNFQHLITSLGHAIPRIFSTLMLLLLAIYIFSVWGVVEYSVMFPELFAGVPTAFSTIFHSVLLGHTWSEIYDVMVKIDPDAGFFIYPMVVVLNFLLLQMVLGVIISALHFQNVAEQEHKKHSFILGWLTGKHKNHHDSPLSADTKIILHEIHKLKTELSVLESQMNKMPKALSAAEKKDPPTRGRSKKV</sequence>
<keyword evidence="4" id="KW-0106">Calcium</keyword>
<protein>
    <recommendedName>
        <fullName evidence="13">Ion transport domain-containing protein</fullName>
    </recommendedName>
</protein>
<dbReference type="GO" id="GO:0008331">
    <property type="term" value="F:high voltage-gated calcium channel activity"/>
    <property type="evidence" value="ECO:0007669"/>
    <property type="project" value="TreeGrafter"/>
</dbReference>
<accession>A0A077AV18</accession>
<feature type="transmembrane region" description="Helical" evidence="12">
    <location>
        <begin position="53"/>
        <end position="78"/>
    </location>
</feature>
<evidence type="ECO:0000256" key="8">
    <source>
        <dbReference type="ARBA" id="ARBA00023136"/>
    </source>
</evidence>
<keyword evidence="9" id="KW-0325">Glycoprotein</keyword>
<feature type="transmembrane region" description="Helical" evidence="12">
    <location>
        <begin position="90"/>
        <end position="110"/>
    </location>
</feature>
<dbReference type="PANTHER" id="PTHR45628:SF7">
    <property type="entry name" value="VOLTAGE-DEPENDENT CALCIUM CHANNEL TYPE A SUBUNIT ALPHA-1"/>
    <property type="match status" value="1"/>
</dbReference>
<dbReference type="GO" id="GO:0005891">
    <property type="term" value="C:voltage-gated calcium channel complex"/>
    <property type="evidence" value="ECO:0007669"/>
    <property type="project" value="TreeGrafter"/>
</dbReference>
<feature type="transmembrane region" description="Helical" evidence="12">
    <location>
        <begin position="138"/>
        <end position="159"/>
    </location>
</feature>
<keyword evidence="6 12" id="KW-1133">Transmembrane helix</keyword>
<feature type="domain" description="Ion transport" evidence="13">
    <location>
        <begin position="19"/>
        <end position="234"/>
    </location>
</feature>
<dbReference type="GO" id="GO:0098703">
    <property type="term" value="P:calcium ion import across plasma membrane"/>
    <property type="evidence" value="ECO:0007669"/>
    <property type="project" value="TreeGrafter"/>
</dbReference>
<dbReference type="Gene3D" id="1.20.120.350">
    <property type="entry name" value="Voltage-gated potassium channels. Chain C"/>
    <property type="match status" value="1"/>
</dbReference>
<keyword evidence="8 12" id="KW-0472">Membrane</keyword>
<evidence type="ECO:0000256" key="11">
    <source>
        <dbReference type="SAM" id="MobiDB-lite"/>
    </source>
</evidence>
<dbReference type="Proteomes" id="UP000028926">
    <property type="component" value="Chromosome"/>
</dbReference>
<dbReference type="Gene3D" id="1.10.287.70">
    <property type="match status" value="1"/>
</dbReference>
<keyword evidence="15" id="KW-1185">Reference proteome</keyword>
<evidence type="ECO:0000256" key="12">
    <source>
        <dbReference type="SAM" id="Phobius"/>
    </source>
</evidence>
<reference evidence="14 15" key="1">
    <citation type="submission" date="2014-07" db="EMBL/GenBank/DDBJ databases">
        <title>Comparative genomic insights into amoeba endosymbionts belonging to the families of Holosporaceae and Candidatus Midichloriaceae within Rickettsiales.</title>
        <authorList>
            <person name="Wang Z."/>
            <person name="Wu M."/>
        </authorList>
    </citation>
    <scope>NUCLEOTIDE SEQUENCE [LARGE SCALE GENOMIC DNA]</scope>
    <source>
        <strain evidence="14">PRA3</strain>
    </source>
</reference>
<dbReference type="Pfam" id="PF00520">
    <property type="entry name" value="Ion_trans"/>
    <property type="match status" value="1"/>
</dbReference>
<evidence type="ECO:0000256" key="9">
    <source>
        <dbReference type="ARBA" id="ARBA00023180"/>
    </source>
</evidence>
<dbReference type="EMBL" id="CP008941">
    <property type="protein sequence ID" value="AIK97007.1"/>
    <property type="molecule type" value="Genomic_DNA"/>
</dbReference>
<dbReference type="InterPro" id="IPR005821">
    <property type="entry name" value="Ion_trans_dom"/>
</dbReference>
<dbReference type="InterPro" id="IPR050599">
    <property type="entry name" value="VDCC_alpha-1_subunit"/>
</dbReference>
<proteinExistence type="predicted"/>
<comment type="subcellular location">
    <subcellularLocation>
        <location evidence="1">Membrane</location>
        <topology evidence="1">Multi-pass membrane protein</topology>
    </subcellularLocation>
</comment>
<dbReference type="PANTHER" id="PTHR45628">
    <property type="entry name" value="VOLTAGE-DEPENDENT CALCIUM CHANNEL TYPE A SUBUNIT ALPHA-1"/>
    <property type="match status" value="1"/>
</dbReference>
<dbReference type="OrthoDB" id="5297065at2"/>
<feature type="transmembrane region" description="Helical" evidence="12">
    <location>
        <begin position="171"/>
        <end position="189"/>
    </location>
</feature>
<evidence type="ECO:0000256" key="4">
    <source>
        <dbReference type="ARBA" id="ARBA00022837"/>
    </source>
</evidence>
<evidence type="ECO:0000256" key="2">
    <source>
        <dbReference type="ARBA" id="ARBA00022448"/>
    </source>
</evidence>